<evidence type="ECO:0000313" key="2">
    <source>
        <dbReference type="Proteomes" id="UP000199529"/>
    </source>
</evidence>
<gene>
    <name evidence="1" type="ORF">SAMN05216215_101253</name>
</gene>
<protein>
    <recommendedName>
        <fullName evidence="3">DUF3375 domain-containing protein</fullName>
    </recommendedName>
</protein>
<evidence type="ECO:0000313" key="1">
    <source>
        <dbReference type="EMBL" id="SDX54257.1"/>
    </source>
</evidence>
<name>A0A1H3CJF0_9PSEU</name>
<dbReference type="Proteomes" id="UP000199529">
    <property type="component" value="Unassembled WGS sequence"/>
</dbReference>
<dbReference type="RefSeq" id="WP_093265853.1">
    <property type="nucleotide sequence ID" value="NZ_FNOK01000012.1"/>
</dbReference>
<dbReference type="AlphaFoldDB" id="A0A1H3CJF0"/>
<dbReference type="InterPro" id="IPR021804">
    <property type="entry name" value="DUF3375"/>
</dbReference>
<reference evidence="2" key="1">
    <citation type="submission" date="2016-10" db="EMBL/GenBank/DDBJ databases">
        <authorList>
            <person name="Varghese N."/>
            <person name="Submissions S."/>
        </authorList>
    </citation>
    <scope>NUCLEOTIDE SEQUENCE [LARGE SCALE GENOMIC DNA]</scope>
    <source>
        <strain evidence="2">CGMCC 4.3530</strain>
    </source>
</reference>
<keyword evidence="2" id="KW-1185">Reference proteome</keyword>
<evidence type="ECO:0008006" key="3">
    <source>
        <dbReference type="Google" id="ProtNLM"/>
    </source>
</evidence>
<proteinExistence type="predicted"/>
<accession>A0A1H3CJF0</accession>
<dbReference type="STRING" id="418495.SAMN05216215_101253"/>
<organism evidence="1 2">
    <name type="scientific">Saccharopolyspora shandongensis</name>
    <dbReference type="NCBI Taxonomy" id="418495"/>
    <lineage>
        <taxon>Bacteria</taxon>
        <taxon>Bacillati</taxon>
        <taxon>Actinomycetota</taxon>
        <taxon>Actinomycetes</taxon>
        <taxon>Pseudonocardiales</taxon>
        <taxon>Pseudonocardiaceae</taxon>
        <taxon>Saccharopolyspora</taxon>
    </lineage>
</organism>
<dbReference type="Pfam" id="PF11855">
    <property type="entry name" value="DUF3375"/>
    <property type="match status" value="1"/>
</dbReference>
<dbReference type="OrthoDB" id="138803at2"/>
<sequence length="488" mass="55083">MDFDELDFLRRNDPAWRLLRADNAPLVLGFLRKVFVDDNVRSISATELISRLDDELYALNERLGEGTFPKPAKAYLDDWAAPANGWLRKYYPAGSDEVHFDATPAVEKALTWVDSLRERSFVGTESRLNTIFELLRQMAYGAETDPDARLAALHRRRAEIDAEISRVAGGDFAVLDDSAQRDRYQQFAATARELLADFREVEANFRGLDRALRARIAGWEGSKGELLDEVVGNRTTIADSDQGRSFQAFYDFLLSHERQVELTGLLEKVQTLDAVGDPDPRMRHIHHDWLDAAERTQATVRLLSEQLRRFLDDQVWLENRRVMDILHSIESSALKLREQPTPALTCELDGTAPVVALPMERPLYTPREKVPLDSAGIAAADEDLDASALFEQVYVDRERLSGIVRRELRERAQVGLREVLGRQPLEQGMAELVGYLSLGDPAFQVVFDETTREQVSWIDDTGVERVATIPRVTYTRISDSGGSVGGRP</sequence>
<dbReference type="EMBL" id="FNOK01000012">
    <property type="protein sequence ID" value="SDX54257.1"/>
    <property type="molecule type" value="Genomic_DNA"/>
</dbReference>